<name>A0A0V0GIF5_SOLCH</name>
<dbReference type="InterPro" id="IPR025724">
    <property type="entry name" value="GAG-pre-integrase_dom"/>
</dbReference>
<evidence type="ECO:0000313" key="2">
    <source>
        <dbReference type="EMBL" id="JAP07970.1"/>
    </source>
</evidence>
<dbReference type="EMBL" id="GEDG01037715">
    <property type="protein sequence ID" value="JAP07970.1"/>
    <property type="molecule type" value="Transcribed_RNA"/>
</dbReference>
<sequence>MELGCSVTFFPNFCVFQELYSGKVKEVGKEEGGLYLLKLHLTNKNASTSSEKECAFVVNNTKPVDMELWDQRLGHVSFAVLARMFAVN</sequence>
<dbReference type="AlphaFoldDB" id="A0A0V0GIF5"/>
<accession>A0A0V0GIF5</accession>
<organism evidence="2">
    <name type="scientific">Solanum chacoense</name>
    <name type="common">Chaco potato</name>
    <dbReference type="NCBI Taxonomy" id="4108"/>
    <lineage>
        <taxon>Eukaryota</taxon>
        <taxon>Viridiplantae</taxon>
        <taxon>Streptophyta</taxon>
        <taxon>Embryophyta</taxon>
        <taxon>Tracheophyta</taxon>
        <taxon>Spermatophyta</taxon>
        <taxon>Magnoliopsida</taxon>
        <taxon>eudicotyledons</taxon>
        <taxon>Gunneridae</taxon>
        <taxon>Pentapetalae</taxon>
        <taxon>asterids</taxon>
        <taxon>lamiids</taxon>
        <taxon>Solanales</taxon>
        <taxon>Solanaceae</taxon>
        <taxon>Solanoideae</taxon>
        <taxon>Solaneae</taxon>
        <taxon>Solanum</taxon>
    </lineage>
</organism>
<proteinExistence type="predicted"/>
<feature type="domain" description="GAG-pre-integrase" evidence="1">
    <location>
        <begin position="33"/>
        <end position="85"/>
    </location>
</feature>
<protein>
    <submittedName>
        <fullName evidence="2">Putative ovule protein</fullName>
    </submittedName>
</protein>
<evidence type="ECO:0000259" key="1">
    <source>
        <dbReference type="Pfam" id="PF13976"/>
    </source>
</evidence>
<reference evidence="2" key="1">
    <citation type="submission" date="2015-12" db="EMBL/GenBank/DDBJ databases">
        <title>Gene expression during late stages of embryo sac development: a critical building block for successful pollen-pistil interactions.</title>
        <authorList>
            <person name="Liu Y."/>
            <person name="Joly V."/>
            <person name="Sabar M."/>
            <person name="Matton D.P."/>
        </authorList>
    </citation>
    <scope>NUCLEOTIDE SEQUENCE</scope>
</reference>
<dbReference type="Pfam" id="PF13976">
    <property type="entry name" value="gag_pre-integrs"/>
    <property type="match status" value="1"/>
</dbReference>